<evidence type="ECO:0000313" key="2">
    <source>
        <dbReference type="EMBL" id="MEY2183748.1"/>
    </source>
</evidence>
<keyword evidence="3" id="KW-1185">Reference proteome</keyword>
<sequence>MREGAKLHYARQLRRDMTEAEHWLWARLRHRQLAGFRFRRQHPLGSYIADFACIERQLIVEVDGSQHLDSAADVRRDDWFRQHGFIVVRCWNHDVLERTDQVLARILQALEMGR</sequence>
<proteinExistence type="predicted"/>
<dbReference type="InterPro" id="IPR011335">
    <property type="entry name" value="Restrct_endonuc-II-like"/>
</dbReference>
<dbReference type="PANTHER" id="PTHR38590">
    <property type="entry name" value="BLL0828 PROTEIN"/>
    <property type="match status" value="1"/>
</dbReference>
<dbReference type="GO" id="GO:0004519">
    <property type="term" value="F:endonuclease activity"/>
    <property type="evidence" value="ECO:0007669"/>
    <property type="project" value="UniProtKB-KW"/>
</dbReference>
<reference evidence="2 3" key="1">
    <citation type="submission" date="2024-07" db="EMBL/GenBank/DDBJ databases">
        <title>Molecular mechanisms and environmental adaptations of flagellar loss and biofilm growth of Rhodanobacter under environmental stress.</title>
        <authorList>
            <person name="Chen M."/>
        </authorList>
    </citation>
    <scope>NUCLEOTIDE SEQUENCE [LARGE SCALE GENOMIC DNA]</scope>
    <source>
        <strain evidence="2 3">RS22</strain>
    </source>
</reference>
<keyword evidence="2" id="KW-0540">Nuclease</keyword>
<dbReference type="CDD" id="cd01038">
    <property type="entry name" value="Endonuclease_DUF559"/>
    <property type="match status" value="1"/>
</dbReference>
<dbReference type="Gene3D" id="3.40.960.10">
    <property type="entry name" value="VSR Endonuclease"/>
    <property type="match status" value="1"/>
</dbReference>
<dbReference type="InterPro" id="IPR047216">
    <property type="entry name" value="Endonuclease_DUF559_bact"/>
</dbReference>
<comment type="caution">
    <text evidence="2">The sequence shown here is derived from an EMBL/GenBank/DDBJ whole genome shotgun (WGS) entry which is preliminary data.</text>
</comment>
<dbReference type="EMBL" id="JBGBPY010000001">
    <property type="protein sequence ID" value="MEY2183748.1"/>
    <property type="molecule type" value="Genomic_DNA"/>
</dbReference>
<feature type="domain" description="DUF559" evidence="1">
    <location>
        <begin position="8"/>
        <end position="111"/>
    </location>
</feature>
<evidence type="ECO:0000259" key="1">
    <source>
        <dbReference type="Pfam" id="PF04480"/>
    </source>
</evidence>
<dbReference type="Pfam" id="PF04480">
    <property type="entry name" value="DUF559"/>
    <property type="match status" value="1"/>
</dbReference>
<dbReference type="PANTHER" id="PTHR38590:SF1">
    <property type="entry name" value="BLL0828 PROTEIN"/>
    <property type="match status" value="1"/>
</dbReference>
<dbReference type="InterPro" id="IPR007569">
    <property type="entry name" value="DUF559"/>
</dbReference>
<organism evidence="2 3">
    <name type="scientific">Rhodanobacter humi</name>
    <dbReference type="NCBI Taxonomy" id="1888173"/>
    <lineage>
        <taxon>Bacteria</taxon>
        <taxon>Pseudomonadati</taxon>
        <taxon>Pseudomonadota</taxon>
        <taxon>Gammaproteobacteria</taxon>
        <taxon>Lysobacterales</taxon>
        <taxon>Rhodanobacteraceae</taxon>
        <taxon>Rhodanobacter</taxon>
    </lineage>
</organism>
<name>A0ABV4ATN5_9GAMM</name>
<gene>
    <name evidence="2" type="ORF">AB7878_15095</name>
</gene>
<dbReference type="SUPFAM" id="SSF52980">
    <property type="entry name" value="Restriction endonuclease-like"/>
    <property type="match status" value="1"/>
</dbReference>
<evidence type="ECO:0000313" key="3">
    <source>
        <dbReference type="Proteomes" id="UP001562159"/>
    </source>
</evidence>
<accession>A0ABV4ATN5</accession>
<keyword evidence="2" id="KW-0378">Hydrolase</keyword>
<dbReference type="Proteomes" id="UP001562159">
    <property type="component" value="Unassembled WGS sequence"/>
</dbReference>
<protein>
    <submittedName>
        <fullName evidence="2">Endonuclease domain-containing protein</fullName>
    </submittedName>
</protein>
<keyword evidence="2" id="KW-0255">Endonuclease</keyword>